<evidence type="ECO:0000313" key="2">
    <source>
        <dbReference type="EMBL" id="GBM05524.1"/>
    </source>
</evidence>
<dbReference type="Proteomes" id="UP000499080">
    <property type="component" value="Unassembled WGS sequence"/>
</dbReference>
<protein>
    <submittedName>
        <fullName evidence="2">Uncharacterized protein</fullName>
    </submittedName>
</protein>
<evidence type="ECO:0000313" key="3">
    <source>
        <dbReference type="Proteomes" id="UP000499080"/>
    </source>
</evidence>
<feature type="region of interest" description="Disordered" evidence="1">
    <location>
        <begin position="145"/>
        <end position="242"/>
    </location>
</feature>
<evidence type="ECO:0000256" key="1">
    <source>
        <dbReference type="SAM" id="MobiDB-lite"/>
    </source>
</evidence>
<accession>A0A4Y2CNN5</accession>
<sequence length="242" mass="27540">MPCKFSPTLFLNKGESLKQEQSIDVQDCQRIYTSQAAPIHHSLEVDTYEELFDQLDDIDWGKEATLAAFNYEEGQLSYSPHLPNFDEMMKVPSPISPIHSPPAMDETKPAIEPCYKPPTMGETKPSQKEPTLHDVACQIEYEPTSPSALHDEEPALDPEPPKFKRPFSSLRPEDPRIVLKRTKSPVQAPSTPLKLDPPPLLPKHLKERRRGWINCGNLSNPSNPQRDESFTTRQTMCWHSEK</sequence>
<proteinExistence type="predicted"/>
<dbReference type="AlphaFoldDB" id="A0A4Y2CNN5"/>
<reference evidence="2 3" key="1">
    <citation type="journal article" date="2019" name="Sci. Rep.">
        <title>Orb-weaving spider Araneus ventricosus genome elucidates the spidroin gene catalogue.</title>
        <authorList>
            <person name="Kono N."/>
            <person name="Nakamura H."/>
            <person name="Ohtoshi R."/>
            <person name="Moran D.A.P."/>
            <person name="Shinohara A."/>
            <person name="Yoshida Y."/>
            <person name="Fujiwara M."/>
            <person name="Mori M."/>
            <person name="Tomita M."/>
            <person name="Arakawa K."/>
        </authorList>
    </citation>
    <scope>NUCLEOTIDE SEQUENCE [LARGE SCALE GENOMIC DNA]</scope>
</reference>
<gene>
    <name evidence="2" type="ORF">AVEN_94799_1</name>
</gene>
<organism evidence="2 3">
    <name type="scientific">Araneus ventricosus</name>
    <name type="common">Orbweaver spider</name>
    <name type="synonym">Epeira ventricosa</name>
    <dbReference type="NCBI Taxonomy" id="182803"/>
    <lineage>
        <taxon>Eukaryota</taxon>
        <taxon>Metazoa</taxon>
        <taxon>Ecdysozoa</taxon>
        <taxon>Arthropoda</taxon>
        <taxon>Chelicerata</taxon>
        <taxon>Arachnida</taxon>
        <taxon>Araneae</taxon>
        <taxon>Araneomorphae</taxon>
        <taxon>Entelegynae</taxon>
        <taxon>Araneoidea</taxon>
        <taxon>Araneidae</taxon>
        <taxon>Araneus</taxon>
    </lineage>
</organism>
<keyword evidence="3" id="KW-1185">Reference proteome</keyword>
<name>A0A4Y2CNN5_ARAVE</name>
<comment type="caution">
    <text evidence="2">The sequence shown here is derived from an EMBL/GenBank/DDBJ whole genome shotgun (WGS) entry which is preliminary data.</text>
</comment>
<feature type="compositionally biased region" description="Polar residues" evidence="1">
    <location>
        <begin position="231"/>
        <end position="242"/>
    </location>
</feature>
<dbReference type="EMBL" id="BGPR01000215">
    <property type="protein sequence ID" value="GBM05524.1"/>
    <property type="molecule type" value="Genomic_DNA"/>
</dbReference>